<dbReference type="EMBL" id="WOXT01000004">
    <property type="protein sequence ID" value="MUV15330.1"/>
    <property type="molecule type" value="Genomic_DNA"/>
</dbReference>
<evidence type="ECO:0000259" key="8">
    <source>
        <dbReference type="SMART" id="SM00287"/>
    </source>
</evidence>
<evidence type="ECO:0000256" key="2">
    <source>
        <dbReference type="ARBA" id="ARBA00022723"/>
    </source>
</evidence>
<name>A0A7C9HNN8_9GAMM</name>
<evidence type="ECO:0000256" key="7">
    <source>
        <dbReference type="SAM" id="SignalP"/>
    </source>
</evidence>
<feature type="domain" description="SH3b" evidence="8">
    <location>
        <begin position="26"/>
        <end position="88"/>
    </location>
</feature>
<dbReference type="Gene3D" id="2.30.30.40">
    <property type="entry name" value="SH3 Domains"/>
    <property type="match status" value="1"/>
</dbReference>
<comment type="similarity">
    <text evidence="6">Belongs to the peptidase M48 family.</text>
</comment>
<sequence length="438" mass="45873">MQHRAFQRLSLICALALCSAAAFAAGQTATVHKPSVDVHGAADLKSPTVATLKKGEQVTVAGQQGLWFQIGLPAGGNGFVRVNDVRMQYAKAGSTSNTLFTGKAGKGRVSETAGVRGIDESDLKSAGYDAAQMAQLESNRVAPQAAASDANAKGLQAKQVALANEFKPVADTKPKATQEQKRTGFSLARGLLSAVGVGAPAPVDSAADVAEAAQGKSETEQAAEEAALGPEIAGRVLGAAKLWDDAEAQARVNRVGRWMASQTSRPDLPWSFGVIDTPEINAFAAPGGYILITRGMYELLGDDEEVAAVIGHELTHIVQRDHYHVIQKQETQEALTNAASSNVAVGGGIAGSMAKEYVAKHGATIMATSLDRGAEYNADHAAQVYLARAGYDPLALYAVLQKMMAAGSSSGSLAQLYKTHPPLDERLDRLDRDQVAGR</sequence>
<reference evidence="9 10" key="1">
    <citation type="submission" date="2019-12" db="EMBL/GenBank/DDBJ databases">
        <authorList>
            <person name="Xu J."/>
        </authorList>
    </citation>
    <scope>NUCLEOTIDE SEQUENCE [LARGE SCALE GENOMIC DNA]</scope>
    <source>
        <strain evidence="9 10">HX-5-24</strain>
    </source>
</reference>
<proteinExistence type="inferred from homology"/>
<comment type="caution">
    <text evidence="9">The sequence shown here is derived from an EMBL/GenBank/DDBJ whole genome shotgun (WGS) entry which is preliminary data.</text>
</comment>
<evidence type="ECO:0000256" key="3">
    <source>
        <dbReference type="ARBA" id="ARBA00022801"/>
    </source>
</evidence>
<evidence type="ECO:0000256" key="4">
    <source>
        <dbReference type="ARBA" id="ARBA00022833"/>
    </source>
</evidence>
<dbReference type="Pfam" id="PF08239">
    <property type="entry name" value="SH3_3"/>
    <property type="match status" value="1"/>
</dbReference>
<evidence type="ECO:0000256" key="6">
    <source>
        <dbReference type="RuleBase" id="RU003983"/>
    </source>
</evidence>
<evidence type="ECO:0000313" key="10">
    <source>
        <dbReference type="Proteomes" id="UP000479692"/>
    </source>
</evidence>
<dbReference type="RefSeq" id="WP_156642900.1">
    <property type="nucleotide sequence ID" value="NZ_WOXT01000004.1"/>
</dbReference>
<evidence type="ECO:0000256" key="5">
    <source>
        <dbReference type="ARBA" id="ARBA00023049"/>
    </source>
</evidence>
<feature type="chain" id="PRO_5028960165" evidence="7">
    <location>
        <begin position="25"/>
        <end position="438"/>
    </location>
</feature>
<dbReference type="InterPro" id="IPR003646">
    <property type="entry name" value="SH3-like_bac-type"/>
</dbReference>
<dbReference type="Proteomes" id="UP000479692">
    <property type="component" value="Unassembled WGS sequence"/>
</dbReference>
<dbReference type="PANTHER" id="PTHR22726">
    <property type="entry name" value="METALLOENDOPEPTIDASE OMA1"/>
    <property type="match status" value="1"/>
</dbReference>
<accession>A0A7C9HNN8</accession>
<dbReference type="Pfam" id="PF01435">
    <property type="entry name" value="Peptidase_M48"/>
    <property type="match status" value="1"/>
</dbReference>
<keyword evidence="4 6" id="KW-0862">Zinc</keyword>
<feature type="signal peptide" evidence="7">
    <location>
        <begin position="1"/>
        <end position="24"/>
    </location>
</feature>
<gene>
    <name evidence="9" type="ORF">GN331_14080</name>
</gene>
<dbReference type="GO" id="GO:0046872">
    <property type="term" value="F:metal ion binding"/>
    <property type="evidence" value="ECO:0007669"/>
    <property type="project" value="UniProtKB-KW"/>
</dbReference>
<dbReference type="GO" id="GO:0051603">
    <property type="term" value="P:proteolysis involved in protein catabolic process"/>
    <property type="evidence" value="ECO:0007669"/>
    <property type="project" value="TreeGrafter"/>
</dbReference>
<comment type="cofactor">
    <cofactor evidence="6">
        <name>Zn(2+)</name>
        <dbReference type="ChEBI" id="CHEBI:29105"/>
    </cofactor>
    <text evidence="6">Binds 1 zinc ion per subunit.</text>
</comment>
<dbReference type="AlphaFoldDB" id="A0A7C9HNN8"/>
<protein>
    <submittedName>
        <fullName evidence="9">M48 family metalloprotease</fullName>
    </submittedName>
</protein>
<keyword evidence="2" id="KW-0479">Metal-binding</keyword>
<evidence type="ECO:0000313" key="9">
    <source>
        <dbReference type="EMBL" id="MUV15330.1"/>
    </source>
</evidence>
<dbReference type="SMART" id="SM00287">
    <property type="entry name" value="SH3b"/>
    <property type="match status" value="1"/>
</dbReference>
<dbReference type="InterPro" id="IPR051156">
    <property type="entry name" value="Mito/Outer_Membr_Metalloprot"/>
</dbReference>
<organism evidence="9 10">
    <name type="scientific">Noviluteimonas gilva</name>
    <dbReference type="NCBI Taxonomy" id="2682097"/>
    <lineage>
        <taxon>Bacteria</taxon>
        <taxon>Pseudomonadati</taxon>
        <taxon>Pseudomonadota</taxon>
        <taxon>Gammaproteobacteria</taxon>
        <taxon>Lysobacterales</taxon>
        <taxon>Lysobacteraceae</taxon>
        <taxon>Noviluteimonas</taxon>
    </lineage>
</organism>
<dbReference type="Gene3D" id="3.30.2010.10">
    <property type="entry name" value="Metalloproteases ('zincins'), catalytic domain"/>
    <property type="match status" value="1"/>
</dbReference>
<evidence type="ECO:0000256" key="1">
    <source>
        <dbReference type="ARBA" id="ARBA00022670"/>
    </source>
</evidence>
<keyword evidence="1 6" id="KW-0645">Protease</keyword>
<dbReference type="GO" id="GO:0016020">
    <property type="term" value="C:membrane"/>
    <property type="evidence" value="ECO:0007669"/>
    <property type="project" value="TreeGrafter"/>
</dbReference>
<dbReference type="PANTHER" id="PTHR22726:SF1">
    <property type="entry name" value="METALLOENDOPEPTIDASE OMA1, MITOCHONDRIAL"/>
    <property type="match status" value="1"/>
</dbReference>
<keyword evidence="5 6" id="KW-0482">Metalloprotease</keyword>
<keyword evidence="10" id="KW-1185">Reference proteome</keyword>
<keyword evidence="3 6" id="KW-0378">Hydrolase</keyword>
<dbReference type="InterPro" id="IPR001915">
    <property type="entry name" value="Peptidase_M48"/>
</dbReference>
<dbReference type="GO" id="GO:0004222">
    <property type="term" value="F:metalloendopeptidase activity"/>
    <property type="evidence" value="ECO:0007669"/>
    <property type="project" value="InterPro"/>
</dbReference>
<keyword evidence="7" id="KW-0732">Signal</keyword>